<evidence type="ECO:0000256" key="1">
    <source>
        <dbReference type="ARBA" id="ARBA00005805"/>
    </source>
</evidence>
<gene>
    <name evidence="7" type="primary">ccdc39</name>
    <name evidence="7" type="ORF">CDAR_568521</name>
</gene>
<dbReference type="Pfam" id="PF24161">
    <property type="entry name" value="CCDC39"/>
    <property type="match status" value="1"/>
</dbReference>
<keyword evidence="3 5" id="KW-0175">Coiled coil</keyword>
<evidence type="ECO:0000256" key="4">
    <source>
        <dbReference type="ARBA" id="ARBA00045182"/>
    </source>
</evidence>
<evidence type="ECO:0000256" key="2">
    <source>
        <dbReference type="ARBA" id="ARBA00016725"/>
    </source>
</evidence>
<dbReference type="GO" id="GO:0036159">
    <property type="term" value="P:inner dynein arm assembly"/>
    <property type="evidence" value="ECO:0007669"/>
    <property type="project" value="InterPro"/>
</dbReference>
<evidence type="ECO:0000256" key="6">
    <source>
        <dbReference type="SAM" id="MobiDB-lite"/>
    </source>
</evidence>
<organism evidence="7 8">
    <name type="scientific">Caerostris darwini</name>
    <dbReference type="NCBI Taxonomy" id="1538125"/>
    <lineage>
        <taxon>Eukaryota</taxon>
        <taxon>Metazoa</taxon>
        <taxon>Ecdysozoa</taxon>
        <taxon>Arthropoda</taxon>
        <taxon>Chelicerata</taxon>
        <taxon>Arachnida</taxon>
        <taxon>Araneae</taxon>
        <taxon>Araneomorphae</taxon>
        <taxon>Entelegynae</taxon>
        <taxon>Araneoidea</taxon>
        <taxon>Araneidae</taxon>
        <taxon>Caerostris</taxon>
    </lineage>
</organism>
<evidence type="ECO:0000313" key="7">
    <source>
        <dbReference type="EMBL" id="GIY86489.1"/>
    </source>
</evidence>
<name>A0AAV4WXF9_9ARAC</name>
<comment type="function">
    <text evidence="4">Required for assembly of dynein regulatory complex (DRC) and inner dynein arm (IDA) complexes, which are responsible for ciliary beat regulation, thereby playing a central role in motility in cilia and flagella. Probably acts together with CCDC40 to form a molecular ruler that determines the 96 nanometer (nm) repeat length and arrangements of components in cilia and flagella. Not required for outer dynein arm complexes assembly.</text>
</comment>
<evidence type="ECO:0000313" key="8">
    <source>
        <dbReference type="Proteomes" id="UP001054837"/>
    </source>
</evidence>
<feature type="coiled-coil region" evidence="5">
    <location>
        <begin position="105"/>
        <end position="188"/>
    </location>
</feature>
<dbReference type="PANTHER" id="PTHR18962">
    <property type="entry name" value="COILED-COIL DOMAIN-CONTAINING PROTEIN 39"/>
    <property type="match status" value="1"/>
</dbReference>
<reference evidence="7 8" key="1">
    <citation type="submission" date="2021-06" db="EMBL/GenBank/DDBJ databases">
        <title>Caerostris darwini draft genome.</title>
        <authorList>
            <person name="Kono N."/>
            <person name="Arakawa K."/>
        </authorList>
    </citation>
    <scope>NUCLEOTIDE SEQUENCE [LARGE SCALE GENOMIC DNA]</scope>
</reference>
<dbReference type="GO" id="GO:0005576">
    <property type="term" value="C:extracellular region"/>
    <property type="evidence" value="ECO:0007669"/>
    <property type="project" value="GOC"/>
</dbReference>
<evidence type="ECO:0000256" key="5">
    <source>
        <dbReference type="SAM" id="Coils"/>
    </source>
</evidence>
<dbReference type="GO" id="GO:0005930">
    <property type="term" value="C:axoneme"/>
    <property type="evidence" value="ECO:0007669"/>
    <property type="project" value="InterPro"/>
</dbReference>
<feature type="region of interest" description="Disordered" evidence="6">
    <location>
        <begin position="264"/>
        <end position="292"/>
    </location>
</feature>
<proteinExistence type="inferred from homology"/>
<dbReference type="PANTHER" id="PTHR18962:SF0">
    <property type="entry name" value="COILED-COIL DOMAIN-CONTAINING PROTEIN 39"/>
    <property type="match status" value="1"/>
</dbReference>
<evidence type="ECO:0000256" key="3">
    <source>
        <dbReference type="ARBA" id="ARBA00023054"/>
    </source>
</evidence>
<dbReference type="GO" id="GO:0060285">
    <property type="term" value="P:cilium-dependent cell motility"/>
    <property type="evidence" value="ECO:0007669"/>
    <property type="project" value="TreeGrafter"/>
</dbReference>
<dbReference type="GO" id="GO:0060287">
    <property type="term" value="P:epithelial cilium movement involved in determination of left/right asymmetry"/>
    <property type="evidence" value="ECO:0007669"/>
    <property type="project" value="TreeGrafter"/>
</dbReference>
<keyword evidence="8" id="KW-1185">Reference proteome</keyword>
<dbReference type="AlphaFoldDB" id="A0AAV4WXF9"/>
<dbReference type="InterPro" id="IPR033290">
    <property type="entry name" value="CCDC39"/>
</dbReference>
<dbReference type="EMBL" id="BPLQ01015209">
    <property type="protein sequence ID" value="GIY86489.1"/>
    <property type="molecule type" value="Genomic_DNA"/>
</dbReference>
<protein>
    <recommendedName>
        <fullName evidence="2">Coiled-coil domain-containing protein 39</fullName>
    </recommendedName>
</protein>
<sequence>MAQNTSIRYPGIPVLQSLPVTYKIILDTLGISEPGESIEAELLLKAENEKREMEHERDKLLESFLKNDEELSALKNTVWLINVTNDQFRQALHPPGISPEDAESLKNAENEGQALTIQLHTKTKELKILEESIRNKTERLEQKQNFVGTLREALKDRLGEREALSKELSDLSTKIQRAVRNISRLSLEVRNKPTFPGSEEDIRIHLLREVRRTVSDLLFSAAESMPEIAAKIQELYQEANLPLPSRARTSISFRSSSSLSFCSRMSTGQNTSSGRSSTSEPFTPSVINLGSL</sequence>
<dbReference type="Proteomes" id="UP001054837">
    <property type="component" value="Unassembled WGS sequence"/>
</dbReference>
<feature type="compositionally biased region" description="Polar residues" evidence="6">
    <location>
        <begin position="267"/>
        <end position="292"/>
    </location>
</feature>
<comment type="caution">
    <text evidence="7">The sequence shown here is derived from an EMBL/GenBank/DDBJ whole genome shotgun (WGS) entry which is preliminary data.</text>
</comment>
<accession>A0AAV4WXF9</accession>
<comment type="similarity">
    <text evidence="1">Belongs to the CCDC39 family.</text>
</comment>